<accession>A0A8J6AW47</accession>
<gene>
    <name evidence="5" type="ORF">J8273_2857</name>
</gene>
<evidence type="ECO:0000256" key="1">
    <source>
        <dbReference type="ARBA" id="ARBA00022574"/>
    </source>
</evidence>
<dbReference type="EMBL" id="JAHDYR010000009">
    <property type="protein sequence ID" value="KAG9395653.1"/>
    <property type="molecule type" value="Genomic_DNA"/>
</dbReference>
<feature type="repeat" description="WD" evidence="3">
    <location>
        <begin position="793"/>
        <end position="834"/>
    </location>
</feature>
<keyword evidence="2" id="KW-0677">Repeat</keyword>
<name>A0A8J6AW47_9EUKA</name>
<dbReference type="SUPFAM" id="SSF50998">
    <property type="entry name" value="Quinoprotein alcohol dehydrogenase-like"/>
    <property type="match status" value="1"/>
</dbReference>
<feature type="repeat" description="WD" evidence="3">
    <location>
        <begin position="665"/>
        <end position="706"/>
    </location>
</feature>
<dbReference type="Proteomes" id="UP000717585">
    <property type="component" value="Unassembled WGS sequence"/>
</dbReference>
<dbReference type="PANTHER" id="PTHR19848:SF8">
    <property type="entry name" value="F-BOX AND WD REPEAT DOMAIN CONTAINING 7"/>
    <property type="match status" value="1"/>
</dbReference>
<keyword evidence="1 3" id="KW-0853">WD repeat</keyword>
<keyword evidence="6" id="KW-1185">Reference proteome</keyword>
<dbReference type="PANTHER" id="PTHR19848">
    <property type="entry name" value="WD40 REPEAT PROTEIN"/>
    <property type="match status" value="1"/>
</dbReference>
<evidence type="ECO:0000256" key="2">
    <source>
        <dbReference type="ARBA" id="ARBA00022737"/>
    </source>
</evidence>
<evidence type="ECO:0000313" key="5">
    <source>
        <dbReference type="EMBL" id="KAG9395653.1"/>
    </source>
</evidence>
<dbReference type="InterPro" id="IPR001680">
    <property type="entry name" value="WD40_rpt"/>
</dbReference>
<dbReference type="SMART" id="SM00320">
    <property type="entry name" value="WD40"/>
    <property type="match status" value="7"/>
</dbReference>
<proteinExistence type="predicted"/>
<dbReference type="InterPro" id="IPR020472">
    <property type="entry name" value="WD40_PAC1"/>
</dbReference>
<evidence type="ECO:0000256" key="4">
    <source>
        <dbReference type="SAM" id="MobiDB-lite"/>
    </source>
</evidence>
<dbReference type="OrthoDB" id="427795at2759"/>
<reference evidence="5" key="1">
    <citation type="submission" date="2021-05" db="EMBL/GenBank/DDBJ databases">
        <title>A free-living protist that lacks canonical eukaryotic 1 DNA replication and segregation systems.</title>
        <authorList>
            <person name="Salas-Leiva D.E."/>
            <person name="Tromer E.C."/>
            <person name="Curtis B.A."/>
            <person name="Jerlstrom-Hultqvist J."/>
            <person name="Kolisko M."/>
            <person name="Yi Z."/>
            <person name="Salas-Leiva J.S."/>
            <person name="Gallot-Lavallee L."/>
            <person name="Kops G.J.P.L."/>
            <person name="Archibald J.M."/>
            <person name="Simpson A.G.B."/>
            <person name="Roger A.J."/>
        </authorList>
    </citation>
    <scope>NUCLEOTIDE SEQUENCE</scope>
    <source>
        <strain evidence="5">BICM</strain>
    </source>
</reference>
<dbReference type="InterPro" id="IPR019775">
    <property type="entry name" value="WD40_repeat_CS"/>
</dbReference>
<dbReference type="PRINTS" id="PR00320">
    <property type="entry name" value="GPROTEINBRPT"/>
</dbReference>
<feature type="repeat" description="WD" evidence="3">
    <location>
        <begin position="835"/>
        <end position="869"/>
    </location>
</feature>
<dbReference type="PROSITE" id="PS00678">
    <property type="entry name" value="WD_REPEATS_1"/>
    <property type="match status" value="5"/>
</dbReference>
<feature type="repeat" description="WD" evidence="3">
    <location>
        <begin position="749"/>
        <end position="790"/>
    </location>
</feature>
<dbReference type="InterPro" id="IPR015943">
    <property type="entry name" value="WD40/YVTN_repeat-like_dom_sf"/>
</dbReference>
<dbReference type="AlphaFoldDB" id="A0A8J6AW47"/>
<comment type="caution">
    <text evidence="5">The sequence shown here is derived from an EMBL/GenBank/DDBJ whole genome shotgun (WGS) entry which is preliminary data.</text>
</comment>
<evidence type="ECO:0000256" key="3">
    <source>
        <dbReference type="PROSITE-ProRule" id="PRU00221"/>
    </source>
</evidence>
<dbReference type="CDD" id="cd00200">
    <property type="entry name" value="WD40"/>
    <property type="match status" value="1"/>
</dbReference>
<dbReference type="InterPro" id="IPR011047">
    <property type="entry name" value="Quinoprotein_ADH-like_sf"/>
</dbReference>
<feature type="repeat" description="WD" evidence="3">
    <location>
        <begin position="710"/>
        <end position="748"/>
    </location>
</feature>
<dbReference type="Pfam" id="PF00400">
    <property type="entry name" value="WD40"/>
    <property type="match status" value="7"/>
</dbReference>
<protein>
    <submittedName>
        <fullName evidence="5">WD domain, G-beta repeat</fullName>
    </submittedName>
</protein>
<dbReference type="PROSITE" id="PS50082">
    <property type="entry name" value="WD_REPEATS_2"/>
    <property type="match status" value="5"/>
</dbReference>
<evidence type="ECO:0000313" key="6">
    <source>
        <dbReference type="Proteomes" id="UP000717585"/>
    </source>
</evidence>
<dbReference type="PROSITE" id="PS50294">
    <property type="entry name" value="WD_REPEATS_REGION"/>
    <property type="match status" value="5"/>
</dbReference>
<feature type="region of interest" description="Disordered" evidence="4">
    <location>
        <begin position="95"/>
        <end position="115"/>
    </location>
</feature>
<sequence length="877" mass="95302">MSTSNTAHMDAREALIAAYTLSVVATAGVPGDVPNLLRHAFSRHFQEVMPSIRDLATKSSSSRDSEVRSLQSMLTAIPPLEPAAQTLLDRARSILTDGPPLSTTTEPPSPHSPPTLTALTPATAWAIMMTAGADPDLRGPSADPQQALHTTRQPYTVVDKELWFLCKKFFDSHQSAHITGYFKDESIASNQSLIAQHPGDIFFMHHRLYGGRLFEFRTTFGEVDRYQRVHVPPILEHHGLGTHSILLVTTRGLYGLCRDPVPPGFNEQDPRRRMARAARVAFSHCPKVHEYVAGIRDWRMHGLVIDHHRDWTVILTPVGAVSLGNKGLIDESVPEADVCMFHPMALPDDFIPTSILSTPRAVVLTMGDRQMVGGDLGGSSDLPRGTFTDMPFKVDWARGYEDFSLLGNRQQVMFAGKSTPAITASGLLPDSAGDFIRLQFPSGTERFAMHPLLVALVSDGSTRVVKDVSDDTNTRVLTVSIAAKASAVVFSPSTFEQTIFVKTNEGWLSVDLATQSADQITELPAKLGYESIELDAAPETTGIDSRSTVANDEPPLVSVISDITKPKNVEHAVDESFYTFRGHAANNLASIVAVAFLPDGSVASSGWDQTMRVWNSTGECKLNISTGEEIWDIVASPDGKLLVTGGLKTVQVWNAETGEHVFKPLLGHDKWIVYVAVSADKKLAVSSSGDGSIIAWDLVRGEMAWRGWEHDSQTNCVAISPDGKVIVSGSDDCTIKLWDAETGRVLQTLEEQDGGVFCVAFSPDGALLASSGIEKIVCLWDVATGVCLAKFEEGTHTQFVRGLRFSPDGRMIATSSRDATIKLWNVATGKCMRTLRGHAQNVRRVDFSQDGSTLVSSSMDKTAKLWDLKGLVGDAST</sequence>
<organism evidence="5 6">
    <name type="scientific">Carpediemonas membranifera</name>
    <dbReference type="NCBI Taxonomy" id="201153"/>
    <lineage>
        <taxon>Eukaryota</taxon>
        <taxon>Metamonada</taxon>
        <taxon>Carpediemonas-like organisms</taxon>
        <taxon>Carpediemonas</taxon>
    </lineage>
</organism>
<dbReference type="Gene3D" id="2.130.10.10">
    <property type="entry name" value="YVTN repeat-like/Quinoprotein amine dehydrogenase"/>
    <property type="match status" value="3"/>
</dbReference>